<dbReference type="InterPro" id="IPR036869">
    <property type="entry name" value="J_dom_sf"/>
</dbReference>
<dbReference type="InterPro" id="IPR001623">
    <property type="entry name" value="DnaJ_domain"/>
</dbReference>
<dbReference type="OrthoDB" id="581986at2"/>
<dbReference type="PROSITE" id="PS50076">
    <property type="entry name" value="DNAJ_2"/>
    <property type="match status" value="1"/>
</dbReference>
<keyword evidence="3" id="KW-1185">Reference proteome</keyword>
<sequence>MAESITASPLCWPMGKSRTLAEDRKRGRFGKRNASGWGLQELSVSEARGRVIEVLDRFTKPGQPYRVPSDTIVLSTNLSLRNDGMPRSGQREPTDPGVAVYFKLDGRQQCIPCDVYTRVADNIAAVADCLESLRTLERHDAQLMQAAFTGFAQLASPEASGRALWREVLSTNSNDLDEIRQAYRRAIKRAHPDHGGSSEQFAAVQQAWAKAQEEIGND</sequence>
<dbReference type="Proteomes" id="UP000322553">
    <property type="component" value="Chromosome"/>
</dbReference>
<proteinExistence type="predicted"/>
<evidence type="ECO:0000313" key="3">
    <source>
        <dbReference type="Proteomes" id="UP000322553"/>
    </source>
</evidence>
<keyword evidence="1" id="KW-0143">Chaperone</keyword>
<dbReference type="SUPFAM" id="SSF46565">
    <property type="entry name" value="Chaperone J-domain"/>
    <property type="match status" value="1"/>
</dbReference>
<dbReference type="AlphaFoldDB" id="A0A1S1NZ12"/>
<reference evidence="2 3" key="1">
    <citation type="submission" date="2019-08" db="EMBL/GenBank/DDBJ databases">
        <title>Complete genome sequence of Kushneria sp. YCWA18, a halophilic phosphate-solubilizing bacterium isolated from Daqiao saltern in China.</title>
        <authorList>
            <person name="Du G.-X."/>
            <person name="Qu L.-Y."/>
        </authorList>
    </citation>
    <scope>NUCLEOTIDE SEQUENCE [LARGE SCALE GENOMIC DNA]</scope>
    <source>
        <strain evidence="2 3">YCWA18</strain>
    </source>
</reference>
<dbReference type="STRING" id="657387.BH688_02930"/>
<dbReference type="EMBL" id="CP043420">
    <property type="protein sequence ID" value="QEL10841.1"/>
    <property type="molecule type" value="Genomic_DNA"/>
</dbReference>
<name>A0A1S1NZ12_9GAMM</name>
<protein>
    <submittedName>
        <fullName evidence="2">J domain-containing protein</fullName>
    </submittedName>
</protein>
<evidence type="ECO:0000256" key="1">
    <source>
        <dbReference type="ARBA" id="ARBA00023186"/>
    </source>
</evidence>
<evidence type="ECO:0000313" key="2">
    <source>
        <dbReference type="EMBL" id="QEL10841.1"/>
    </source>
</evidence>
<gene>
    <name evidence="2" type="ORF">FY550_06695</name>
</gene>
<dbReference type="Gene3D" id="1.10.287.110">
    <property type="entry name" value="DnaJ domain"/>
    <property type="match status" value="1"/>
</dbReference>
<organism evidence="2 3">
    <name type="scientific">Kushneria phosphatilytica</name>
    <dbReference type="NCBI Taxonomy" id="657387"/>
    <lineage>
        <taxon>Bacteria</taxon>
        <taxon>Pseudomonadati</taxon>
        <taxon>Pseudomonadota</taxon>
        <taxon>Gammaproteobacteria</taxon>
        <taxon>Oceanospirillales</taxon>
        <taxon>Halomonadaceae</taxon>
        <taxon>Kushneria</taxon>
    </lineage>
</organism>
<accession>A0A1S1NZ12</accession>
<dbReference type="CDD" id="cd06257">
    <property type="entry name" value="DnaJ"/>
    <property type="match status" value="1"/>
</dbReference>
<dbReference type="KEGG" id="kuy:FY550_06695"/>
<dbReference type="RefSeq" id="WP_070977012.1">
    <property type="nucleotide sequence ID" value="NZ_CP043420.1"/>
</dbReference>